<keyword evidence="7" id="KW-1185">Reference proteome</keyword>
<reference evidence="6 7" key="1">
    <citation type="submission" date="2019-02" db="EMBL/GenBank/DDBJ databases">
        <title>Deep-cultivation of Planctomycetes and their phenomic and genomic characterization uncovers novel biology.</title>
        <authorList>
            <person name="Wiegand S."/>
            <person name="Jogler M."/>
            <person name="Boedeker C."/>
            <person name="Pinto D."/>
            <person name="Vollmers J."/>
            <person name="Rivas-Marin E."/>
            <person name="Kohn T."/>
            <person name="Peeters S.H."/>
            <person name="Heuer A."/>
            <person name="Rast P."/>
            <person name="Oberbeckmann S."/>
            <person name="Bunk B."/>
            <person name="Jeske O."/>
            <person name="Meyerdierks A."/>
            <person name="Storesund J.E."/>
            <person name="Kallscheuer N."/>
            <person name="Luecker S."/>
            <person name="Lage O.M."/>
            <person name="Pohl T."/>
            <person name="Merkel B.J."/>
            <person name="Hornburger P."/>
            <person name="Mueller R.-W."/>
            <person name="Bruemmer F."/>
            <person name="Labrenz M."/>
            <person name="Spormann A.M."/>
            <person name="Op den Camp H."/>
            <person name="Overmann J."/>
            <person name="Amann R."/>
            <person name="Jetten M.S.M."/>
            <person name="Mascher T."/>
            <person name="Medema M.H."/>
            <person name="Devos D.P."/>
            <person name="Kaster A.-K."/>
            <person name="Ovreas L."/>
            <person name="Rohde M."/>
            <person name="Galperin M.Y."/>
            <person name="Jogler C."/>
        </authorList>
    </citation>
    <scope>NUCLEOTIDE SEQUENCE [LARGE SCALE GENOMIC DNA]</scope>
    <source>
        <strain evidence="6 7">Pla110</strain>
    </source>
</reference>
<evidence type="ECO:0000256" key="4">
    <source>
        <dbReference type="PROSITE-ProRule" id="PRU00433"/>
    </source>
</evidence>
<keyword evidence="3 4" id="KW-0408">Iron</keyword>
<protein>
    <submittedName>
        <fullName evidence="6">Cytochrome c</fullName>
    </submittedName>
</protein>
<accession>A0A518CLY3</accession>
<evidence type="ECO:0000256" key="3">
    <source>
        <dbReference type="ARBA" id="ARBA00023004"/>
    </source>
</evidence>
<dbReference type="InterPro" id="IPR011042">
    <property type="entry name" value="6-blade_b-propeller_TolB-like"/>
</dbReference>
<dbReference type="Gene3D" id="1.25.10.10">
    <property type="entry name" value="Leucine-rich Repeat Variant"/>
    <property type="match status" value="1"/>
</dbReference>
<dbReference type="InterPro" id="IPR013428">
    <property type="entry name" value="Membrane-bound_put_N"/>
</dbReference>
<evidence type="ECO:0000256" key="1">
    <source>
        <dbReference type="ARBA" id="ARBA00022617"/>
    </source>
</evidence>
<dbReference type="InterPro" id="IPR036909">
    <property type="entry name" value="Cyt_c-like_dom_sf"/>
</dbReference>
<evidence type="ECO:0000256" key="2">
    <source>
        <dbReference type="ARBA" id="ARBA00022723"/>
    </source>
</evidence>
<dbReference type="PROSITE" id="PS51007">
    <property type="entry name" value="CYTC"/>
    <property type="match status" value="1"/>
</dbReference>
<feature type="domain" description="Cytochrome c" evidence="5">
    <location>
        <begin position="916"/>
        <end position="1049"/>
    </location>
</feature>
<dbReference type="EMBL" id="CP036281">
    <property type="protein sequence ID" value="QDU80194.1"/>
    <property type="molecule type" value="Genomic_DNA"/>
</dbReference>
<proteinExistence type="predicted"/>
<evidence type="ECO:0000313" key="7">
    <source>
        <dbReference type="Proteomes" id="UP000317178"/>
    </source>
</evidence>
<dbReference type="SUPFAM" id="SSF50952">
    <property type="entry name" value="Soluble quinoprotein glucose dehydrogenase"/>
    <property type="match status" value="1"/>
</dbReference>
<dbReference type="NCBIfam" id="TIGR02604">
    <property type="entry name" value="Piru_Ver_Nterm"/>
    <property type="match status" value="1"/>
</dbReference>
<dbReference type="SUPFAM" id="SSF48371">
    <property type="entry name" value="ARM repeat"/>
    <property type="match status" value="1"/>
</dbReference>
<name>A0A518CLY3_9PLAN</name>
<organism evidence="6 7">
    <name type="scientific">Polystyrenella longa</name>
    <dbReference type="NCBI Taxonomy" id="2528007"/>
    <lineage>
        <taxon>Bacteria</taxon>
        <taxon>Pseudomonadati</taxon>
        <taxon>Planctomycetota</taxon>
        <taxon>Planctomycetia</taxon>
        <taxon>Planctomycetales</taxon>
        <taxon>Planctomycetaceae</taxon>
        <taxon>Polystyrenella</taxon>
    </lineage>
</organism>
<dbReference type="InterPro" id="IPR011041">
    <property type="entry name" value="Quinoprot_gluc/sorb_DH_b-prop"/>
</dbReference>
<evidence type="ECO:0000259" key="5">
    <source>
        <dbReference type="PROSITE" id="PS51007"/>
    </source>
</evidence>
<dbReference type="GO" id="GO:0020037">
    <property type="term" value="F:heme binding"/>
    <property type="evidence" value="ECO:0007669"/>
    <property type="project" value="InterPro"/>
</dbReference>
<dbReference type="InterPro" id="IPR011989">
    <property type="entry name" value="ARM-like"/>
</dbReference>
<evidence type="ECO:0000313" key="6">
    <source>
        <dbReference type="EMBL" id="QDU80194.1"/>
    </source>
</evidence>
<dbReference type="InterPro" id="IPR009056">
    <property type="entry name" value="Cyt_c-like_dom"/>
</dbReference>
<dbReference type="InterPro" id="IPR055557">
    <property type="entry name" value="DUF7133"/>
</dbReference>
<dbReference type="KEGG" id="plon:Pla110_19180"/>
<dbReference type="GO" id="GO:0009055">
    <property type="term" value="F:electron transfer activity"/>
    <property type="evidence" value="ECO:0007669"/>
    <property type="project" value="InterPro"/>
</dbReference>
<dbReference type="PANTHER" id="PTHR33546">
    <property type="entry name" value="LARGE, MULTIFUNCTIONAL SECRETED PROTEIN-RELATED"/>
    <property type="match status" value="1"/>
</dbReference>
<dbReference type="Gene3D" id="2.120.10.30">
    <property type="entry name" value="TolB, C-terminal domain"/>
    <property type="match status" value="1"/>
</dbReference>
<dbReference type="Pfam" id="PF23500">
    <property type="entry name" value="DUF7133"/>
    <property type="match status" value="1"/>
</dbReference>
<dbReference type="RefSeq" id="WP_144995387.1">
    <property type="nucleotide sequence ID" value="NZ_CP036281.1"/>
</dbReference>
<dbReference type="GO" id="GO:0046872">
    <property type="term" value="F:metal ion binding"/>
    <property type="evidence" value="ECO:0007669"/>
    <property type="project" value="UniProtKB-KW"/>
</dbReference>
<keyword evidence="2 4" id="KW-0479">Metal-binding</keyword>
<dbReference type="SUPFAM" id="SSF46626">
    <property type="entry name" value="Cytochrome c"/>
    <property type="match status" value="1"/>
</dbReference>
<dbReference type="NCBIfam" id="TIGR02603">
    <property type="entry name" value="CxxCH_TIGR02603"/>
    <property type="match status" value="1"/>
</dbReference>
<dbReference type="Proteomes" id="UP000317178">
    <property type="component" value="Chromosome"/>
</dbReference>
<keyword evidence="1 4" id="KW-0349">Heme</keyword>
<dbReference type="AlphaFoldDB" id="A0A518CLY3"/>
<dbReference type="InterPro" id="IPR016024">
    <property type="entry name" value="ARM-type_fold"/>
</dbReference>
<dbReference type="PANTHER" id="PTHR33546:SF1">
    <property type="entry name" value="LARGE, MULTIFUNCTIONAL SECRETED PROTEIN"/>
    <property type="match status" value="1"/>
</dbReference>
<dbReference type="OrthoDB" id="225269at2"/>
<dbReference type="Gene3D" id="1.10.760.10">
    <property type="entry name" value="Cytochrome c-like domain"/>
    <property type="match status" value="1"/>
</dbReference>
<gene>
    <name evidence="6" type="ORF">Pla110_19180</name>
</gene>
<sequence>MRPNRTDSASRRLLSSPFSLFALKAKLAVWLTATLCSGGYILAQGYPAEEAAGKMWVTDGFEVQLVASEPQVRQPVSIDFDNKGRLWVMEYLQYPNPAGLERVKVDRYSRTTYDRVPEPPPHGPRGADRLTILEDKDGDGICESAKDFVDGLNLATGFTFGNGGVYVLQTPYLLFYPDRNQDDVPDSDPEVLLSGFGMEDTSSLANSLMFGPDGWLYGTQGTNIQANIRGVQFEQGVWRYHHARDQFELFCEGGGNSWGLDFDAAGNLFYSTNHGGYVMHHGVQGAYLEKAFAKHGELHNPFAFGYFKHVPHENFQGGHVTVGGLVYQADAFPAKYRGKYFGADTLGHGVYFNDVITDGATFKTAFADKLVLANDTWCAPSDMTMGPDGTLYFCDWHDQRTAHPDPDADWDKSNGRIYRISPVGMKSTEHQNPAEQSSAELIEWLKSDNSWMVRRARLELASRKDQTVEPTLLSWLKEPTPEKSTLAREALWTLYSMDAWPRITETDPELINRLLTHSDPVIRTWTVRFVGDQYHLAKTEPEAITASKYLPQLILLAEQEMDPVVVSQLACTAKRIPAEPGLQLASRIASRMNILTDAYIPLLVWWAVEEHAMEAPELALQLFASPKAWENEFVRTILIGRLMRRFAGEGSSQSLHVAAHLFNTAPDAKSQQQLLAELNSGLKMLGKEQISGLPLTGFFNQVAVVKQEEAEAVAVKLESQATELSQTLQRIWEADRRNPLLLEILIRLSSDEALQQALQLATNQSLSVEDRIAALTVLEQVGDERVTAPLLNLIQSGEPEPVALKMLDVLARHYSEEVGDKLLTLYQEGDPNLKPSVLTILIAHPETTLSLLRLVDQQELPDSLLTTEQLRQLALHNMSDIDDLVRKHWGSIQAGTAEEKLAEIRRIMNDLRAAEGNPEQGKTIYKKICANCHKLFGEGNVVGPDLTRANRHDQLFLLTSIIDPSVQIRKEYLRYVLVTTGGRLAVGLLVEETDSQITLLDEKNQKIVIPAEEVDELTASNISLMPENLLKPLSPQELRDLYAYLQSKPEPQP</sequence>
<dbReference type="InterPro" id="IPR013427">
    <property type="entry name" value="Haem-bd_dom_put"/>
</dbReference>